<evidence type="ECO:0000313" key="2">
    <source>
        <dbReference type="EMBL" id="MCG5442801.1"/>
    </source>
</evidence>
<keyword evidence="3" id="KW-1185">Reference proteome</keyword>
<organism evidence="2 3">
    <name type="scientific">Micromonospora trifolii</name>
    <dbReference type="NCBI Taxonomy" id="2911208"/>
    <lineage>
        <taxon>Bacteria</taxon>
        <taxon>Bacillati</taxon>
        <taxon>Actinomycetota</taxon>
        <taxon>Actinomycetes</taxon>
        <taxon>Micromonosporales</taxon>
        <taxon>Micromonosporaceae</taxon>
        <taxon>Micromonospora</taxon>
    </lineage>
</organism>
<name>A0ABS9MYN1_9ACTN</name>
<proteinExistence type="predicted"/>
<dbReference type="InterPro" id="IPR016181">
    <property type="entry name" value="Acyl_CoA_acyltransferase"/>
</dbReference>
<evidence type="ECO:0000313" key="3">
    <source>
        <dbReference type="Proteomes" id="UP001201629"/>
    </source>
</evidence>
<feature type="domain" description="N-acetyltransferase" evidence="1">
    <location>
        <begin position="1"/>
        <end position="54"/>
    </location>
</feature>
<comment type="caution">
    <text evidence="2">The sequence shown here is derived from an EMBL/GenBank/DDBJ whole genome shotgun (WGS) entry which is preliminary data.</text>
</comment>
<dbReference type="EMBL" id="JAKKFD010000012">
    <property type="protein sequence ID" value="MCG5442801.1"/>
    <property type="molecule type" value="Genomic_DNA"/>
</dbReference>
<dbReference type="InterPro" id="IPR000182">
    <property type="entry name" value="GNAT_dom"/>
</dbReference>
<dbReference type="PROSITE" id="PS51186">
    <property type="entry name" value="GNAT"/>
    <property type="match status" value="1"/>
</dbReference>
<reference evidence="2 3" key="1">
    <citation type="submission" date="2022-01" db="EMBL/GenBank/DDBJ databases">
        <authorList>
            <person name="Riesco R."/>
            <person name="Trujillo M.E."/>
        </authorList>
    </citation>
    <scope>NUCLEOTIDE SEQUENCE [LARGE SCALE GENOMIC DNA]</scope>
    <source>
        <strain evidence="2 3">NIE79</strain>
    </source>
</reference>
<dbReference type="Proteomes" id="UP001201629">
    <property type="component" value="Unassembled WGS sequence"/>
</dbReference>
<dbReference type="SUPFAM" id="SSF55729">
    <property type="entry name" value="Acyl-CoA N-acyltransferases (Nat)"/>
    <property type="match status" value="1"/>
</dbReference>
<dbReference type="Gene3D" id="3.40.630.30">
    <property type="match status" value="1"/>
</dbReference>
<evidence type="ECO:0000259" key="1">
    <source>
        <dbReference type="PROSITE" id="PS51186"/>
    </source>
</evidence>
<sequence length="55" mass="6023">MLLRAVLDTARERGIRTVSLSVERANFAARLYVAEGFCTVESFEDADTMVAEIGA</sequence>
<protein>
    <submittedName>
        <fullName evidence="2">GNAT family N-acetyltransferase</fullName>
    </submittedName>
</protein>
<gene>
    <name evidence="2" type="ORF">NIE79_000588</name>
</gene>
<accession>A0ABS9MYN1</accession>